<feature type="signal peptide" evidence="2">
    <location>
        <begin position="1"/>
        <end position="19"/>
    </location>
</feature>
<dbReference type="AlphaFoldDB" id="A0AAE0H7K4"/>
<keyword evidence="2" id="KW-0732">Signal</keyword>
<organism evidence="3 4">
    <name type="scientific">Chaetomium fimeti</name>
    <dbReference type="NCBI Taxonomy" id="1854472"/>
    <lineage>
        <taxon>Eukaryota</taxon>
        <taxon>Fungi</taxon>
        <taxon>Dikarya</taxon>
        <taxon>Ascomycota</taxon>
        <taxon>Pezizomycotina</taxon>
        <taxon>Sordariomycetes</taxon>
        <taxon>Sordariomycetidae</taxon>
        <taxon>Sordariales</taxon>
        <taxon>Chaetomiaceae</taxon>
        <taxon>Chaetomium</taxon>
    </lineage>
</organism>
<dbReference type="Gene3D" id="2.60.120.260">
    <property type="entry name" value="Galactose-binding domain-like"/>
    <property type="match status" value="1"/>
</dbReference>
<dbReference type="EMBL" id="JAUEPN010000010">
    <property type="protein sequence ID" value="KAK3291326.1"/>
    <property type="molecule type" value="Genomic_DNA"/>
</dbReference>
<feature type="compositionally biased region" description="Low complexity" evidence="1">
    <location>
        <begin position="211"/>
        <end position="238"/>
    </location>
</feature>
<keyword evidence="4" id="KW-1185">Reference proteome</keyword>
<name>A0AAE0H7K4_9PEZI</name>
<sequence length="289" mass="31112">MRSHLLGLWGLAASGRVTAVENTSCVNCEATLLANSDWSNGVLAQGNYYQPSKTGNWLLGRSTNGEGQLELRNDPEDGYYVWNLCGYCRVYMAQVITVQAGVTYDFSFEYSMDGVRGLSNTIEMTVGTLSQRAILFSPFIYTGNTDGWAKFNTPTWTPTESGDLLLTLTWRNDPNDATFKIKSAAMSAVECRNAESTKTCSAEPEPLTTVSTSSLDPELTTTTTTTTEISTSAEPEPTVTTSETLEPDVTITSASATSTGAISTEASSTEATSSASPTKGCGKRRRRKL</sequence>
<dbReference type="RefSeq" id="XP_062654840.1">
    <property type="nucleotide sequence ID" value="XM_062802563.1"/>
</dbReference>
<gene>
    <name evidence="3" type="ORF">B0H64DRAFT_378072</name>
</gene>
<protein>
    <recommendedName>
        <fullName evidence="5">CBM-cenC domain-containing protein</fullName>
    </recommendedName>
</protein>
<feature type="region of interest" description="Disordered" evidence="1">
    <location>
        <begin position="196"/>
        <end position="289"/>
    </location>
</feature>
<evidence type="ECO:0008006" key="5">
    <source>
        <dbReference type="Google" id="ProtNLM"/>
    </source>
</evidence>
<reference evidence="3" key="2">
    <citation type="submission" date="2023-06" db="EMBL/GenBank/DDBJ databases">
        <authorList>
            <consortium name="Lawrence Berkeley National Laboratory"/>
            <person name="Haridas S."/>
            <person name="Hensen N."/>
            <person name="Bonometti L."/>
            <person name="Westerberg I."/>
            <person name="Brannstrom I.O."/>
            <person name="Guillou S."/>
            <person name="Cros-Aarteil S."/>
            <person name="Calhoun S."/>
            <person name="Kuo A."/>
            <person name="Mondo S."/>
            <person name="Pangilinan J."/>
            <person name="Riley R."/>
            <person name="Labutti K."/>
            <person name="Andreopoulos B."/>
            <person name="Lipzen A."/>
            <person name="Chen C."/>
            <person name="Yanf M."/>
            <person name="Daum C."/>
            <person name="Ng V."/>
            <person name="Clum A."/>
            <person name="Steindorff A."/>
            <person name="Ohm R."/>
            <person name="Martin F."/>
            <person name="Silar P."/>
            <person name="Natvig D."/>
            <person name="Lalanne C."/>
            <person name="Gautier V."/>
            <person name="Ament-Velasquez S.L."/>
            <person name="Kruys A."/>
            <person name="Hutchinson M.I."/>
            <person name="Powell A.J."/>
            <person name="Barry K."/>
            <person name="Miller A.N."/>
            <person name="Grigoriev I.V."/>
            <person name="Debuchy R."/>
            <person name="Gladieux P."/>
            <person name="Thoren M.H."/>
            <person name="Johannesson H."/>
        </authorList>
    </citation>
    <scope>NUCLEOTIDE SEQUENCE</scope>
    <source>
        <strain evidence="3">CBS 168.71</strain>
    </source>
</reference>
<feature type="compositionally biased region" description="Low complexity" evidence="1">
    <location>
        <begin position="250"/>
        <end position="276"/>
    </location>
</feature>
<evidence type="ECO:0000256" key="1">
    <source>
        <dbReference type="SAM" id="MobiDB-lite"/>
    </source>
</evidence>
<dbReference type="GeneID" id="87839511"/>
<evidence type="ECO:0000313" key="3">
    <source>
        <dbReference type="EMBL" id="KAK3291326.1"/>
    </source>
</evidence>
<comment type="caution">
    <text evidence="3">The sequence shown here is derived from an EMBL/GenBank/DDBJ whole genome shotgun (WGS) entry which is preliminary data.</text>
</comment>
<proteinExistence type="predicted"/>
<feature type="chain" id="PRO_5042170708" description="CBM-cenC domain-containing protein" evidence="2">
    <location>
        <begin position="20"/>
        <end position="289"/>
    </location>
</feature>
<reference evidence="3" key="1">
    <citation type="journal article" date="2023" name="Mol. Phylogenet. Evol.">
        <title>Genome-scale phylogeny and comparative genomics of the fungal order Sordariales.</title>
        <authorList>
            <person name="Hensen N."/>
            <person name="Bonometti L."/>
            <person name="Westerberg I."/>
            <person name="Brannstrom I.O."/>
            <person name="Guillou S."/>
            <person name="Cros-Aarteil S."/>
            <person name="Calhoun S."/>
            <person name="Haridas S."/>
            <person name="Kuo A."/>
            <person name="Mondo S."/>
            <person name="Pangilinan J."/>
            <person name="Riley R."/>
            <person name="LaButti K."/>
            <person name="Andreopoulos B."/>
            <person name="Lipzen A."/>
            <person name="Chen C."/>
            <person name="Yan M."/>
            <person name="Daum C."/>
            <person name="Ng V."/>
            <person name="Clum A."/>
            <person name="Steindorff A."/>
            <person name="Ohm R.A."/>
            <person name="Martin F."/>
            <person name="Silar P."/>
            <person name="Natvig D.O."/>
            <person name="Lalanne C."/>
            <person name="Gautier V."/>
            <person name="Ament-Velasquez S.L."/>
            <person name="Kruys A."/>
            <person name="Hutchinson M.I."/>
            <person name="Powell A.J."/>
            <person name="Barry K."/>
            <person name="Miller A.N."/>
            <person name="Grigoriev I.V."/>
            <person name="Debuchy R."/>
            <person name="Gladieux P."/>
            <person name="Hiltunen Thoren M."/>
            <person name="Johannesson H."/>
        </authorList>
    </citation>
    <scope>NUCLEOTIDE SEQUENCE</scope>
    <source>
        <strain evidence="3">CBS 168.71</strain>
    </source>
</reference>
<evidence type="ECO:0000256" key="2">
    <source>
        <dbReference type="SAM" id="SignalP"/>
    </source>
</evidence>
<evidence type="ECO:0000313" key="4">
    <source>
        <dbReference type="Proteomes" id="UP001278766"/>
    </source>
</evidence>
<accession>A0AAE0H7K4</accession>
<dbReference type="Proteomes" id="UP001278766">
    <property type="component" value="Unassembled WGS sequence"/>
</dbReference>